<evidence type="ECO:0000313" key="2">
    <source>
        <dbReference type="EMBL" id="OAM89366.1"/>
    </source>
</evidence>
<evidence type="ECO:0000313" key="3">
    <source>
        <dbReference type="Proteomes" id="UP000078486"/>
    </source>
</evidence>
<evidence type="ECO:0000256" key="1">
    <source>
        <dbReference type="SAM" id="MobiDB-lite"/>
    </source>
</evidence>
<gene>
    <name evidence="2" type="ORF">AW736_14035</name>
</gene>
<dbReference type="EMBL" id="LRRQ01000099">
    <property type="protein sequence ID" value="OAM89366.1"/>
    <property type="molecule type" value="Genomic_DNA"/>
</dbReference>
<organism evidence="2 3">
    <name type="scientific">Termitidicoccus mucosus</name>
    <dbReference type="NCBI Taxonomy" id="1184151"/>
    <lineage>
        <taxon>Bacteria</taxon>
        <taxon>Pseudomonadati</taxon>
        <taxon>Verrucomicrobiota</taxon>
        <taxon>Opitutia</taxon>
        <taxon>Opitutales</taxon>
        <taxon>Opitutaceae</taxon>
        <taxon>Termitidicoccus</taxon>
    </lineage>
</organism>
<proteinExistence type="predicted"/>
<dbReference type="Proteomes" id="UP000078486">
    <property type="component" value="Unassembled WGS sequence"/>
</dbReference>
<dbReference type="AlphaFoldDB" id="A0A178IJS4"/>
<protein>
    <submittedName>
        <fullName evidence="2">Uncharacterized protein</fullName>
    </submittedName>
</protein>
<sequence>MGREGVPAAASSKSTRQTPPHGPHTSTRDLRHSARAAAVKTSKTGLAKQDGFPHYPIWI</sequence>
<accession>A0A178IJS4</accession>
<reference evidence="2 3" key="1">
    <citation type="submission" date="2016-01" db="EMBL/GenBank/DDBJ databases">
        <title>High potential of lignocellulose degradation of a new Verrucomicrobia species.</title>
        <authorList>
            <person name="Wang Y."/>
            <person name="Shi Y."/>
            <person name="Qiu Z."/>
            <person name="Liu S."/>
            <person name="Yang H."/>
        </authorList>
    </citation>
    <scope>NUCLEOTIDE SEQUENCE [LARGE SCALE GENOMIC DNA]</scope>
    <source>
        <strain evidence="2 3">TSB47</strain>
    </source>
</reference>
<name>A0A178IJS4_9BACT</name>
<feature type="region of interest" description="Disordered" evidence="1">
    <location>
        <begin position="1"/>
        <end position="47"/>
    </location>
</feature>
<keyword evidence="3" id="KW-1185">Reference proteome</keyword>
<comment type="caution">
    <text evidence="2">The sequence shown here is derived from an EMBL/GenBank/DDBJ whole genome shotgun (WGS) entry which is preliminary data.</text>
</comment>